<keyword evidence="3 4" id="KW-0413">Isomerase</keyword>
<feature type="domain" description="PPIase cyclophilin-type" evidence="6">
    <location>
        <begin position="88"/>
        <end position="276"/>
    </location>
</feature>
<reference evidence="7 8" key="1">
    <citation type="submission" date="2016-10" db="EMBL/GenBank/DDBJ databases">
        <authorList>
            <person name="de Groot N.N."/>
        </authorList>
    </citation>
    <scope>NUCLEOTIDE SEQUENCE [LARGE SCALE GENOMIC DNA]</scope>
    <source>
        <strain evidence="7 8">743A</strain>
    </source>
</reference>
<evidence type="ECO:0000256" key="1">
    <source>
        <dbReference type="ARBA" id="ARBA00002388"/>
    </source>
</evidence>
<dbReference type="InterPro" id="IPR044666">
    <property type="entry name" value="Cyclophilin_A-like"/>
</dbReference>
<keyword evidence="4" id="KW-0732">Signal</keyword>
<dbReference type="RefSeq" id="WP_092560010.1">
    <property type="nucleotide sequence ID" value="NZ_FOYZ01000005.1"/>
</dbReference>
<dbReference type="PANTHER" id="PTHR45625:SF4">
    <property type="entry name" value="PEPTIDYLPROLYL ISOMERASE DOMAIN AND WD REPEAT-CONTAINING PROTEIN 1"/>
    <property type="match status" value="1"/>
</dbReference>
<dbReference type="Proteomes" id="UP000199659">
    <property type="component" value="Unassembled WGS sequence"/>
</dbReference>
<sequence length="279" mass="30640">MKQKQVSKVLLFLTASILLLASLTGCNSKKSESDDNKAVVTETPAVTEEPTETEEPAETEAVSKKEYVEIDQLAKVKSGETVASMTIKDYGTIKMKFFPEAAPKAVENFITHAKEGYYDGVTFHRVISDFMIQGGDPEGTGRGGESIWGESFEDEISPYLLPLRGALCMANASGGNTNGSQFFIVQNSEILDTEGIAEIFNYYIPYYKSETGLELDAFADLALENYQKVGGCLYLAGGYTVFGQVFEGMEIVDEISKVGTENDRPLKDVVIEKIEITEY</sequence>
<organism evidence="7 8">
    <name type="scientific">Anaeromicropila populeti</name>
    <dbReference type="NCBI Taxonomy" id="37658"/>
    <lineage>
        <taxon>Bacteria</taxon>
        <taxon>Bacillati</taxon>
        <taxon>Bacillota</taxon>
        <taxon>Clostridia</taxon>
        <taxon>Lachnospirales</taxon>
        <taxon>Lachnospiraceae</taxon>
        <taxon>Anaeromicropila</taxon>
    </lineage>
</organism>
<comment type="similarity">
    <text evidence="4">Belongs to the cyclophilin-type PPIase family.</text>
</comment>
<dbReference type="STRING" id="37658.SAMN05661086_01432"/>
<comment type="catalytic activity">
    <reaction evidence="4">
        <text>[protein]-peptidylproline (omega=180) = [protein]-peptidylproline (omega=0)</text>
        <dbReference type="Rhea" id="RHEA:16237"/>
        <dbReference type="Rhea" id="RHEA-COMP:10747"/>
        <dbReference type="Rhea" id="RHEA-COMP:10748"/>
        <dbReference type="ChEBI" id="CHEBI:83833"/>
        <dbReference type="ChEBI" id="CHEBI:83834"/>
        <dbReference type="EC" id="5.2.1.8"/>
    </reaction>
</comment>
<dbReference type="EC" id="5.2.1.8" evidence="4"/>
<evidence type="ECO:0000259" key="6">
    <source>
        <dbReference type="PROSITE" id="PS50072"/>
    </source>
</evidence>
<evidence type="ECO:0000256" key="2">
    <source>
        <dbReference type="ARBA" id="ARBA00023110"/>
    </source>
</evidence>
<feature type="signal peptide" evidence="4">
    <location>
        <begin position="1"/>
        <end position="21"/>
    </location>
</feature>
<proteinExistence type="inferred from homology"/>
<dbReference type="PROSITE" id="PS50072">
    <property type="entry name" value="CSA_PPIASE_2"/>
    <property type="match status" value="1"/>
</dbReference>
<protein>
    <recommendedName>
        <fullName evidence="4">Peptidyl-prolyl cis-trans isomerase</fullName>
        <shortName evidence="4">PPIase</shortName>
        <ecNumber evidence="4">5.2.1.8</ecNumber>
    </recommendedName>
</protein>
<dbReference type="PANTHER" id="PTHR45625">
    <property type="entry name" value="PEPTIDYL-PROLYL CIS-TRANS ISOMERASE-RELATED"/>
    <property type="match status" value="1"/>
</dbReference>
<keyword evidence="8" id="KW-1185">Reference proteome</keyword>
<dbReference type="GO" id="GO:0006457">
    <property type="term" value="P:protein folding"/>
    <property type="evidence" value="ECO:0007669"/>
    <property type="project" value="InterPro"/>
</dbReference>
<dbReference type="OrthoDB" id="9807797at2"/>
<dbReference type="EMBL" id="FOYZ01000005">
    <property type="protein sequence ID" value="SFR75028.1"/>
    <property type="molecule type" value="Genomic_DNA"/>
</dbReference>
<dbReference type="InterPro" id="IPR029000">
    <property type="entry name" value="Cyclophilin-like_dom_sf"/>
</dbReference>
<evidence type="ECO:0000256" key="3">
    <source>
        <dbReference type="ARBA" id="ARBA00023235"/>
    </source>
</evidence>
<name>A0A1I6J7S2_9FIRM</name>
<dbReference type="SUPFAM" id="SSF50891">
    <property type="entry name" value="Cyclophilin-like"/>
    <property type="match status" value="1"/>
</dbReference>
<feature type="compositionally biased region" description="Acidic residues" evidence="5">
    <location>
        <begin position="49"/>
        <end position="58"/>
    </location>
</feature>
<feature type="compositionally biased region" description="Low complexity" evidence="5">
    <location>
        <begin position="38"/>
        <end position="48"/>
    </location>
</feature>
<dbReference type="Pfam" id="PF00160">
    <property type="entry name" value="Pro_isomerase"/>
    <property type="match status" value="1"/>
</dbReference>
<dbReference type="PROSITE" id="PS51257">
    <property type="entry name" value="PROKAR_LIPOPROTEIN"/>
    <property type="match status" value="1"/>
</dbReference>
<dbReference type="PROSITE" id="PS00170">
    <property type="entry name" value="CSA_PPIASE_1"/>
    <property type="match status" value="1"/>
</dbReference>
<dbReference type="InterPro" id="IPR020892">
    <property type="entry name" value="Cyclophilin-type_PPIase_CS"/>
</dbReference>
<dbReference type="GO" id="GO:0003755">
    <property type="term" value="F:peptidyl-prolyl cis-trans isomerase activity"/>
    <property type="evidence" value="ECO:0007669"/>
    <property type="project" value="UniProtKB-UniRule"/>
</dbReference>
<evidence type="ECO:0000313" key="8">
    <source>
        <dbReference type="Proteomes" id="UP000199659"/>
    </source>
</evidence>
<dbReference type="AlphaFoldDB" id="A0A1I6J7S2"/>
<comment type="function">
    <text evidence="1 4">PPIases accelerate the folding of proteins. It catalyzes the cis-trans isomerization of proline imidic peptide bonds in oligopeptides.</text>
</comment>
<dbReference type="PRINTS" id="PR00153">
    <property type="entry name" value="CSAPPISMRASE"/>
</dbReference>
<dbReference type="Gene3D" id="2.40.100.10">
    <property type="entry name" value="Cyclophilin-like"/>
    <property type="match status" value="1"/>
</dbReference>
<accession>A0A1I6J7S2</accession>
<dbReference type="InterPro" id="IPR002130">
    <property type="entry name" value="Cyclophilin-type_PPIase_dom"/>
</dbReference>
<feature type="chain" id="PRO_5039744988" description="Peptidyl-prolyl cis-trans isomerase" evidence="4">
    <location>
        <begin position="22"/>
        <end position="279"/>
    </location>
</feature>
<evidence type="ECO:0000256" key="4">
    <source>
        <dbReference type="RuleBase" id="RU363019"/>
    </source>
</evidence>
<evidence type="ECO:0000256" key="5">
    <source>
        <dbReference type="SAM" id="MobiDB-lite"/>
    </source>
</evidence>
<keyword evidence="2 4" id="KW-0697">Rotamase</keyword>
<evidence type="ECO:0000313" key="7">
    <source>
        <dbReference type="EMBL" id="SFR75028.1"/>
    </source>
</evidence>
<gene>
    <name evidence="7" type="ORF">SAMN05661086_01432</name>
</gene>
<feature type="region of interest" description="Disordered" evidence="5">
    <location>
        <begin position="27"/>
        <end position="62"/>
    </location>
</feature>